<evidence type="ECO:0000256" key="1">
    <source>
        <dbReference type="ARBA" id="ARBA00001974"/>
    </source>
</evidence>
<evidence type="ECO:0000313" key="9">
    <source>
        <dbReference type="Proteomes" id="UP000012174"/>
    </source>
</evidence>
<dbReference type="eggNOG" id="KOG1231">
    <property type="taxonomic scope" value="Eukaryota"/>
</dbReference>
<dbReference type="PANTHER" id="PTHR11748">
    <property type="entry name" value="D-LACTATE DEHYDROGENASE"/>
    <property type="match status" value="1"/>
</dbReference>
<dbReference type="GO" id="GO:1903457">
    <property type="term" value="P:lactate catabolic process"/>
    <property type="evidence" value="ECO:0007669"/>
    <property type="project" value="TreeGrafter"/>
</dbReference>
<reference evidence="9" key="1">
    <citation type="journal article" date="2013" name="Genome Announc.">
        <title>Draft genome sequence of the grapevine dieback fungus Eutypa lata UCR-EL1.</title>
        <authorList>
            <person name="Blanco-Ulate B."/>
            <person name="Rolshausen P.E."/>
            <person name="Cantu D."/>
        </authorList>
    </citation>
    <scope>NUCLEOTIDE SEQUENCE [LARGE SCALE GENOMIC DNA]</scope>
    <source>
        <strain evidence="9">UCR-EL1</strain>
    </source>
</reference>
<dbReference type="GO" id="GO:0005739">
    <property type="term" value="C:mitochondrion"/>
    <property type="evidence" value="ECO:0007669"/>
    <property type="project" value="TreeGrafter"/>
</dbReference>
<evidence type="ECO:0000256" key="3">
    <source>
        <dbReference type="ARBA" id="ARBA00022630"/>
    </source>
</evidence>
<feature type="domain" description="FAD-binding oxidoreductase/transferase type 4 C-terminal" evidence="7">
    <location>
        <begin position="24"/>
        <end position="227"/>
    </location>
</feature>
<dbReference type="STRING" id="1287681.M7SNR8"/>
<comment type="cofactor">
    <cofactor evidence="1">
        <name>FAD</name>
        <dbReference type="ChEBI" id="CHEBI:57692"/>
    </cofactor>
</comment>
<dbReference type="KEGG" id="ela:UCREL1_7177"/>
<evidence type="ECO:0000256" key="2">
    <source>
        <dbReference type="ARBA" id="ARBA00008000"/>
    </source>
</evidence>
<feature type="region of interest" description="Disordered" evidence="6">
    <location>
        <begin position="1"/>
        <end position="21"/>
    </location>
</feature>
<organism evidence="8 9">
    <name type="scientific">Eutypa lata (strain UCR-EL1)</name>
    <name type="common">Grapevine dieback disease fungus</name>
    <name type="synonym">Eutypa armeniacae</name>
    <dbReference type="NCBI Taxonomy" id="1287681"/>
    <lineage>
        <taxon>Eukaryota</taxon>
        <taxon>Fungi</taxon>
        <taxon>Dikarya</taxon>
        <taxon>Ascomycota</taxon>
        <taxon>Pezizomycotina</taxon>
        <taxon>Sordariomycetes</taxon>
        <taxon>Xylariomycetidae</taxon>
        <taxon>Xylariales</taxon>
        <taxon>Diatrypaceae</taxon>
        <taxon>Eutypa</taxon>
    </lineage>
</organism>
<accession>M7SNR8</accession>
<evidence type="ECO:0000313" key="8">
    <source>
        <dbReference type="EMBL" id="EMR65852.1"/>
    </source>
</evidence>
<dbReference type="GO" id="GO:0050660">
    <property type="term" value="F:flavin adenine dinucleotide binding"/>
    <property type="evidence" value="ECO:0007669"/>
    <property type="project" value="InterPro"/>
</dbReference>
<evidence type="ECO:0000256" key="5">
    <source>
        <dbReference type="ARBA" id="ARBA00023002"/>
    </source>
</evidence>
<comment type="similarity">
    <text evidence="2">Belongs to the FAD-binding oxidoreductase/transferase type 4 family.</text>
</comment>
<dbReference type="GO" id="GO:0008720">
    <property type="term" value="F:D-lactate dehydrogenase (NAD+) activity"/>
    <property type="evidence" value="ECO:0007669"/>
    <property type="project" value="TreeGrafter"/>
</dbReference>
<dbReference type="Pfam" id="PF02913">
    <property type="entry name" value="FAD-oxidase_C"/>
    <property type="match status" value="1"/>
</dbReference>
<evidence type="ECO:0000256" key="4">
    <source>
        <dbReference type="ARBA" id="ARBA00022827"/>
    </source>
</evidence>
<dbReference type="OrthoDB" id="7786253at2759"/>
<keyword evidence="3" id="KW-0285">Flavoprotein</keyword>
<dbReference type="AlphaFoldDB" id="M7SNR8"/>
<proteinExistence type="inferred from homology"/>
<sequence length="233" mass="25744">MVKSSKHEEGQGKPQQDITSRPYAATAAAKLIRSGVQLGALEIMDDTQMAILNKHGSEAVRRIKWDESATLFLKFSGTREGVQSDISRTQEIVKPYRPGTFTFARDKEEEAALWSGRKEALWTMTSIKPEGYSLWSTDVAVPISRLAEIITLSNDDAKKLGLFASVVGHVGDGNFHQAVMYETNNRDHQDKVSACVHKMMQRALAMEGTVSGEHAIGIGKKLMKTLKRAVDPK</sequence>
<name>M7SNR8_EUTLA</name>
<keyword evidence="5" id="KW-0560">Oxidoreductase</keyword>
<dbReference type="GO" id="GO:0004458">
    <property type="term" value="F:D-lactate dehydrogenase (cytochrome) activity"/>
    <property type="evidence" value="ECO:0007669"/>
    <property type="project" value="TreeGrafter"/>
</dbReference>
<gene>
    <name evidence="8" type="ORF">UCREL1_7177</name>
</gene>
<evidence type="ECO:0000256" key="6">
    <source>
        <dbReference type="SAM" id="MobiDB-lite"/>
    </source>
</evidence>
<dbReference type="Proteomes" id="UP000012174">
    <property type="component" value="Unassembled WGS sequence"/>
</dbReference>
<keyword evidence="4" id="KW-0274">FAD</keyword>
<dbReference type="EMBL" id="KB706775">
    <property type="protein sequence ID" value="EMR65852.1"/>
    <property type="molecule type" value="Genomic_DNA"/>
</dbReference>
<keyword evidence="9" id="KW-1185">Reference proteome</keyword>
<dbReference type="Gene3D" id="3.30.70.2740">
    <property type="match status" value="1"/>
</dbReference>
<dbReference type="FunFam" id="3.30.70.2740:FF:000001">
    <property type="entry name" value="D-lactate dehydrogenase mitochondrial"/>
    <property type="match status" value="1"/>
</dbReference>
<dbReference type="InterPro" id="IPR004113">
    <property type="entry name" value="FAD-bd_oxidored_4_C"/>
</dbReference>
<dbReference type="SUPFAM" id="SSF55103">
    <property type="entry name" value="FAD-linked oxidases, C-terminal domain"/>
    <property type="match status" value="1"/>
</dbReference>
<protein>
    <submittedName>
        <fullName evidence="8">Putative d-lactate dehydrogenase protein</fullName>
    </submittedName>
</protein>
<dbReference type="PANTHER" id="PTHR11748:SF83">
    <property type="entry name" value="DEHYDROGENASE (CYTOCHROME), PUTATIVE (AFU_ORTHOLOGUE AFUA_1G17520)-RELATED"/>
    <property type="match status" value="1"/>
</dbReference>
<feature type="compositionally biased region" description="Basic and acidic residues" evidence="6">
    <location>
        <begin position="1"/>
        <end position="11"/>
    </location>
</feature>
<evidence type="ECO:0000259" key="7">
    <source>
        <dbReference type="Pfam" id="PF02913"/>
    </source>
</evidence>
<dbReference type="InterPro" id="IPR016164">
    <property type="entry name" value="FAD-linked_Oxase-like_C"/>
</dbReference>
<dbReference type="HOGENOM" id="CLU_017779_6_0_1"/>